<dbReference type="InterPro" id="IPR013201">
    <property type="entry name" value="Prot_inhib_I29"/>
</dbReference>
<dbReference type="PROSITE" id="PS00639">
    <property type="entry name" value="THIOL_PROTEASE_HIS"/>
    <property type="match status" value="1"/>
</dbReference>
<dbReference type="EMBL" id="BRXY01000323">
    <property type="protein sequence ID" value="GMH87096.1"/>
    <property type="molecule type" value="Genomic_DNA"/>
</dbReference>
<dbReference type="PROSITE" id="PS00139">
    <property type="entry name" value="THIOL_PROTEASE_CYS"/>
    <property type="match status" value="1"/>
</dbReference>
<keyword evidence="3" id="KW-1015">Disulfide bond</keyword>
<dbReference type="CDD" id="cd02248">
    <property type="entry name" value="Peptidase_C1A"/>
    <property type="match status" value="1"/>
</dbReference>
<keyword evidence="2" id="KW-0865">Zymogen</keyword>
<protein>
    <recommendedName>
        <fullName evidence="9">Peptidase C1A papain C-terminal domain-containing protein</fullName>
    </recommendedName>
</protein>
<dbReference type="SMART" id="SM00848">
    <property type="entry name" value="Inhibitor_I29"/>
    <property type="match status" value="1"/>
</dbReference>
<keyword evidence="4" id="KW-0472">Membrane</keyword>
<dbReference type="InterPro" id="IPR000169">
    <property type="entry name" value="Pept_cys_AS"/>
</dbReference>
<keyword evidence="4" id="KW-0812">Transmembrane</keyword>
<dbReference type="InterPro" id="IPR013128">
    <property type="entry name" value="Peptidase_C1A"/>
</dbReference>
<dbReference type="PROSITE" id="PS00640">
    <property type="entry name" value="THIOL_PROTEASE_ASN"/>
    <property type="match status" value="1"/>
</dbReference>
<accession>A0A9W7BAJ5</accession>
<proteinExistence type="inferred from homology"/>
<dbReference type="Proteomes" id="UP001165085">
    <property type="component" value="Unassembled WGS sequence"/>
</dbReference>
<dbReference type="Gene3D" id="3.90.70.10">
    <property type="entry name" value="Cysteine proteinases"/>
    <property type="match status" value="1"/>
</dbReference>
<dbReference type="Pfam" id="PF08246">
    <property type="entry name" value="Inhibitor_I29"/>
    <property type="match status" value="1"/>
</dbReference>
<evidence type="ECO:0000256" key="4">
    <source>
        <dbReference type="SAM" id="Phobius"/>
    </source>
</evidence>
<keyword evidence="4" id="KW-1133">Transmembrane helix</keyword>
<evidence type="ECO:0008006" key="9">
    <source>
        <dbReference type="Google" id="ProtNLM"/>
    </source>
</evidence>
<dbReference type="InterPro" id="IPR000668">
    <property type="entry name" value="Peptidase_C1A_C"/>
</dbReference>
<gene>
    <name evidence="7" type="ORF">TrST_g9991</name>
</gene>
<reference evidence="8" key="1">
    <citation type="journal article" date="2023" name="Commun. Biol.">
        <title>Genome analysis of Parmales, the sister group of diatoms, reveals the evolutionary specialization of diatoms from phago-mixotrophs to photoautotrophs.</title>
        <authorList>
            <person name="Ban H."/>
            <person name="Sato S."/>
            <person name="Yoshikawa S."/>
            <person name="Yamada K."/>
            <person name="Nakamura Y."/>
            <person name="Ichinomiya M."/>
            <person name="Sato N."/>
            <person name="Blanc-Mathieu R."/>
            <person name="Endo H."/>
            <person name="Kuwata A."/>
            <person name="Ogata H."/>
        </authorList>
    </citation>
    <scope>NUCLEOTIDE SEQUENCE [LARGE SCALE GENOMIC DNA]</scope>
    <source>
        <strain evidence="8">NIES 3701</strain>
    </source>
</reference>
<evidence type="ECO:0000313" key="8">
    <source>
        <dbReference type="Proteomes" id="UP001165085"/>
    </source>
</evidence>
<dbReference type="AlphaFoldDB" id="A0A9W7BAJ5"/>
<feature type="transmembrane region" description="Helical" evidence="4">
    <location>
        <begin position="46"/>
        <end position="69"/>
    </location>
</feature>
<dbReference type="GO" id="GO:0008234">
    <property type="term" value="F:cysteine-type peptidase activity"/>
    <property type="evidence" value="ECO:0007669"/>
    <property type="project" value="InterPro"/>
</dbReference>
<evidence type="ECO:0000256" key="2">
    <source>
        <dbReference type="ARBA" id="ARBA00023145"/>
    </source>
</evidence>
<comment type="similarity">
    <text evidence="1">Belongs to the peptidase C1 family.</text>
</comment>
<feature type="domain" description="Peptidase C1A papain C-terminal" evidence="5">
    <location>
        <begin position="310"/>
        <end position="537"/>
    </location>
</feature>
<evidence type="ECO:0000313" key="7">
    <source>
        <dbReference type="EMBL" id="GMH87096.1"/>
    </source>
</evidence>
<dbReference type="InterPro" id="IPR025660">
    <property type="entry name" value="Pept_his_AS"/>
</dbReference>
<evidence type="ECO:0000259" key="6">
    <source>
        <dbReference type="SMART" id="SM00848"/>
    </source>
</evidence>
<comment type="caution">
    <text evidence="7">The sequence shown here is derived from an EMBL/GenBank/DDBJ whole genome shotgun (WGS) entry which is preliminary data.</text>
</comment>
<dbReference type="OrthoDB" id="498368at2759"/>
<organism evidence="7 8">
    <name type="scientific">Triparma strigata</name>
    <dbReference type="NCBI Taxonomy" id="1606541"/>
    <lineage>
        <taxon>Eukaryota</taxon>
        <taxon>Sar</taxon>
        <taxon>Stramenopiles</taxon>
        <taxon>Ochrophyta</taxon>
        <taxon>Bolidophyceae</taxon>
        <taxon>Parmales</taxon>
        <taxon>Triparmaceae</taxon>
        <taxon>Triparma</taxon>
    </lineage>
</organism>
<name>A0A9W7BAJ5_9STRA</name>
<keyword evidence="8" id="KW-1185">Reference proteome</keyword>
<evidence type="ECO:0000259" key="5">
    <source>
        <dbReference type="SMART" id="SM00645"/>
    </source>
</evidence>
<dbReference type="SMART" id="SM00645">
    <property type="entry name" value="Pept_C1"/>
    <property type="match status" value="1"/>
</dbReference>
<dbReference type="InterPro" id="IPR039417">
    <property type="entry name" value="Peptidase_C1A_papain-like"/>
</dbReference>
<dbReference type="InterPro" id="IPR038765">
    <property type="entry name" value="Papain-like_cys_pep_sf"/>
</dbReference>
<feature type="domain" description="Cathepsin propeptide inhibitor" evidence="6">
    <location>
        <begin position="224"/>
        <end position="280"/>
    </location>
</feature>
<dbReference type="SUPFAM" id="SSF54001">
    <property type="entry name" value="Cysteine proteinases"/>
    <property type="match status" value="1"/>
</dbReference>
<dbReference type="GO" id="GO:0006508">
    <property type="term" value="P:proteolysis"/>
    <property type="evidence" value="ECO:0007669"/>
    <property type="project" value="InterPro"/>
</dbReference>
<dbReference type="PANTHER" id="PTHR12411">
    <property type="entry name" value="CYSTEINE PROTEASE FAMILY C1-RELATED"/>
    <property type="match status" value="1"/>
</dbReference>
<dbReference type="Pfam" id="PF00112">
    <property type="entry name" value="Peptidase_C1"/>
    <property type="match status" value="1"/>
</dbReference>
<evidence type="ECO:0000256" key="3">
    <source>
        <dbReference type="ARBA" id="ARBA00023157"/>
    </source>
</evidence>
<evidence type="ECO:0000256" key="1">
    <source>
        <dbReference type="ARBA" id="ARBA00008455"/>
    </source>
</evidence>
<dbReference type="InterPro" id="IPR025661">
    <property type="entry name" value="Pept_asp_AS"/>
</dbReference>
<sequence>MSTVDDENPIRKGSTKQPFEVHGIRDSEMVMRASTFKQSVSNERKLILMASGAVLLAIAATLTSTFTIIHSRTVHAVEVESDPATSTASVHSVMLMNDHQQPIATQPAQSESSLFLLPHHDAITLSNLESLVVPTAEGETFVVKVAGIQKYNSTHMRVFGEDESTLSFAYGDVKYVSRDKDTYTVDWGGINNAKDGRRLSWAGDIGKAIFSGVSKISDHFDERFEDFKKNHGKVYADIHEELERLALFLMNLEKVALLNADLEEAIHGITKFMDWTDEEFQTLLGYDATGTAHDTTPTINAVGDRRGLYTSGQFNWADQGKLTPVKDQGSCGSCWAFSATETIESAWAITGNSLTVFSPQMLVSCDGNDSGCNGGMPGRAFEYIKNSDHGMCTEAAYPYSTSSYYYGSDGTCKSPLPSPHSAGKVTGYGYANALNDDGSEDTSTIISILEYYGPMSIAIDASQWNSYTGGVMDQRSCSSSTDDMDHAVQLVGYNADASPPYWIVRNTWSTDWGYDGFIRLKMGENTCGIANIMAVITGFN</sequence>
<dbReference type="PRINTS" id="PR00705">
    <property type="entry name" value="PAPAIN"/>
</dbReference>